<evidence type="ECO:0000313" key="1">
    <source>
        <dbReference type="EMBL" id="MCZ0725002.1"/>
    </source>
</evidence>
<protein>
    <submittedName>
        <fullName evidence="1">DUF1836 domain-containing protein</fullName>
    </submittedName>
</protein>
<dbReference type="InterPro" id="IPR014975">
    <property type="entry name" value="DUF1836"/>
</dbReference>
<dbReference type="PANTHER" id="PTHR40056:SF1">
    <property type="entry name" value="DUF1836 DOMAIN-CONTAINING PROTEIN"/>
    <property type="match status" value="1"/>
</dbReference>
<keyword evidence="2" id="KW-1185">Reference proteome</keyword>
<dbReference type="Pfam" id="PF08876">
    <property type="entry name" value="DUF1836"/>
    <property type="match status" value="1"/>
</dbReference>
<dbReference type="Proteomes" id="UP001146670">
    <property type="component" value="Unassembled WGS sequence"/>
</dbReference>
<organism evidence="1 2">
    <name type="scientific">Aerococcus kribbianus</name>
    <dbReference type="NCBI Taxonomy" id="2999064"/>
    <lineage>
        <taxon>Bacteria</taxon>
        <taxon>Bacillati</taxon>
        <taxon>Bacillota</taxon>
        <taxon>Bacilli</taxon>
        <taxon>Lactobacillales</taxon>
        <taxon>Aerococcaceae</taxon>
        <taxon>Aerococcus</taxon>
    </lineage>
</organism>
<name>A0A9X3FUZ2_9LACT</name>
<sequence>MMKNKSIYDGWIDEMASFQLPRWNELSSVPLYMDQLLALVKDYLKSFRLQDTSNMEITPAMVNNYVKLGLMPKPEKKRYYRRHIAYLIIITLFKQAISIQEIRKVLVYLAASHGNEQAYNLFCTYLETSVRKECHYYQTGEFTYENGQAYKDPDHFDHYIIWNACSLITHLIFSRRLIECLSPEDLVLDEQKISS</sequence>
<dbReference type="RefSeq" id="WP_268752759.1">
    <property type="nucleotide sequence ID" value="NZ_JAPRFR010000001.1"/>
</dbReference>
<accession>A0A9X3FUZ2</accession>
<dbReference type="PANTHER" id="PTHR40056">
    <property type="entry name" value="HYPOTHETICAL CYTOSOLIC PROTEIN"/>
    <property type="match status" value="1"/>
</dbReference>
<evidence type="ECO:0000313" key="2">
    <source>
        <dbReference type="Proteomes" id="UP001146670"/>
    </source>
</evidence>
<dbReference type="AlphaFoldDB" id="A0A9X3FUZ2"/>
<reference evidence="1" key="1">
    <citation type="submission" date="2022-12" db="EMBL/GenBank/DDBJ databases">
        <title>Description and comparative metabolic analysis of Aerococcus sp. nov., isolated from the feces of a pig.</title>
        <authorList>
            <person name="Chang Y.-H."/>
        </authorList>
    </citation>
    <scope>NUCLEOTIDE SEQUENCE</scope>
    <source>
        <strain evidence="1">YH-aer222</strain>
    </source>
</reference>
<comment type="caution">
    <text evidence="1">The sequence shown here is derived from an EMBL/GenBank/DDBJ whole genome shotgun (WGS) entry which is preliminary data.</text>
</comment>
<dbReference type="EMBL" id="JAPRFR010000001">
    <property type="protein sequence ID" value="MCZ0725002.1"/>
    <property type="molecule type" value="Genomic_DNA"/>
</dbReference>
<gene>
    <name evidence="1" type="ORF">OW157_00285</name>
</gene>
<proteinExistence type="predicted"/>